<dbReference type="EMBL" id="JAGGLB010000030">
    <property type="protein sequence ID" value="MBP1995046.1"/>
    <property type="molecule type" value="Genomic_DNA"/>
</dbReference>
<proteinExistence type="predicted"/>
<evidence type="ECO:0000313" key="1">
    <source>
        <dbReference type="EMBL" id="MBP1995046.1"/>
    </source>
</evidence>
<comment type="caution">
    <text evidence="1">The sequence shown here is derived from an EMBL/GenBank/DDBJ whole genome shotgun (WGS) entry which is preliminary data.</text>
</comment>
<sequence>MKNIVKVGKLAAALIQSAIANQEISFNQERKPLLDVHLIKVFVRLLGRYVHTSWVSAIIAVNSQTVAAD</sequence>
<name>A0ABS4J5C6_9BACL</name>
<gene>
    <name evidence="1" type="ORF">J2Z66_006688</name>
</gene>
<reference evidence="1 2" key="1">
    <citation type="submission" date="2021-03" db="EMBL/GenBank/DDBJ databases">
        <title>Genomic Encyclopedia of Type Strains, Phase IV (KMG-IV): sequencing the most valuable type-strain genomes for metagenomic binning, comparative biology and taxonomic classification.</title>
        <authorList>
            <person name="Goeker M."/>
        </authorList>
    </citation>
    <scope>NUCLEOTIDE SEQUENCE [LARGE SCALE GENOMIC DNA]</scope>
    <source>
        <strain evidence="1 2">DSM 26048</strain>
    </source>
</reference>
<dbReference type="RefSeq" id="WP_209976865.1">
    <property type="nucleotide sequence ID" value="NZ_JAGGLB010000030.1"/>
</dbReference>
<keyword evidence="2" id="KW-1185">Reference proteome</keyword>
<evidence type="ECO:0000313" key="2">
    <source>
        <dbReference type="Proteomes" id="UP001519287"/>
    </source>
</evidence>
<accession>A0ABS4J5C6</accession>
<organism evidence="1 2">
    <name type="scientific">Paenibacillus eucommiae</name>
    <dbReference type="NCBI Taxonomy" id="1355755"/>
    <lineage>
        <taxon>Bacteria</taxon>
        <taxon>Bacillati</taxon>
        <taxon>Bacillota</taxon>
        <taxon>Bacilli</taxon>
        <taxon>Bacillales</taxon>
        <taxon>Paenibacillaceae</taxon>
        <taxon>Paenibacillus</taxon>
    </lineage>
</organism>
<protein>
    <submittedName>
        <fullName evidence="1">Uncharacterized protein</fullName>
    </submittedName>
</protein>
<dbReference type="Proteomes" id="UP001519287">
    <property type="component" value="Unassembled WGS sequence"/>
</dbReference>